<dbReference type="EMBL" id="GEEE01019294">
    <property type="protein sequence ID" value="JAP43931.1"/>
    <property type="molecule type" value="Transcribed_RNA"/>
</dbReference>
<protein>
    <submittedName>
        <fullName evidence="1">Uncharacterized protein</fullName>
    </submittedName>
</protein>
<proteinExistence type="predicted"/>
<organism evidence="1">
    <name type="scientific">Schistocephalus solidus</name>
    <name type="common">Tapeworm</name>
    <dbReference type="NCBI Taxonomy" id="70667"/>
    <lineage>
        <taxon>Eukaryota</taxon>
        <taxon>Metazoa</taxon>
        <taxon>Spiralia</taxon>
        <taxon>Lophotrochozoa</taxon>
        <taxon>Platyhelminthes</taxon>
        <taxon>Cestoda</taxon>
        <taxon>Eucestoda</taxon>
        <taxon>Diphyllobothriidea</taxon>
        <taxon>Diphyllobothriidae</taxon>
        <taxon>Schistocephalus</taxon>
    </lineage>
</organism>
<gene>
    <name evidence="1" type="ORF">TR161643</name>
</gene>
<evidence type="ECO:0000313" key="1">
    <source>
        <dbReference type="EMBL" id="JAP43931.1"/>
    </source>
</evidence>
<accession>A0A0X3NVS1</accession>
<sequence length="151" mass="17599">MRIFWKNDRAGIFPADCNYLPKKLCLQIYPLENGTFRGQGKIRKFICSIRNEWRLLLNKAKTFFISGNHARHVVKERNSKLQTNELFDCIEDLMTANPRALSPTVSPSGSQRPHRVITLFPYRQFKQTSRRNKESNDGLCRYNSGVSQKAY</sequence>
<reference evidence="1" key="1">
    <citation type="submission" date="2016-01" db="EMBL/GenBank/DDBJ databases">
        <title>Reference transcriptome for the parasite Schistocephalus solidus: insights into the molecular evolution of parasitism.</title>
        <authorList>
            <person name="Hebert F.O."/>
            <person name="Grambauer S."/>
            <person name="Barber I."/>
            <person name="Landry C.R."/>
            <person name="Aubin-Horth N."/>
        </authorList>
    </citation>
    <scope>NUCLEOTIDE SEQUENCE</scope>
</reference>
<name>A0A0X3NVS1_SCHSO</name>
<dbReference type="AlphaFoldDB" id="A0A0X3NVS1"/>